<gene>
    <name evidence="3" type="ORF">FPE_LOCUS10460</name>
</gene>
<reference evidence="3" key="1">
    <citation type="submission" date="2023-05" db="EMBL/GenBank/DDBJ databases">
        <authorList>
            <person name="Huff M."/>
        </authorList>
    </citation>
    <scope>NUCLEOTIDE SEQUENCE</scope>
</reference>
<dbReference type="PANTHER" id="PTHR47723:SF19">
    <property type="entry name" value="POLYNUCLEOTIDYL TRANSFERASE, RIBONUCLEASE H-LIKE SUPERFAMILY PROTEIN"/>
    <property type="match status" value="1"/>
</dbReference>
<dbReference type="InterPro" id="IPR044730">
    <property type="entry name" value="RNase_H-like_dom_plant"/>
</dbReference>
<dbReference type="CDD" id="cd06222">
    <property type="entry name" value="RNase_H_like"/>
    <property type="match status" value="1"/>
</dbReference>
<organism evidence="3 4">
    <name type="scientific">Fraxinus pennsylvanica</name>
    <dbReference type="NCBI Taxonomy" id="56036"/>
    <lineage>
        <taxon>Eukaryota</taxon>
        <taxon>Viridiplantae</taxon>
        <taxon>Streptophyta</taxon>
        <taxon>Embryophyta</taxon>
        <taxon>Tracheophyta</taxon>
        <taxon>Spermatophyta</taxon>
        <taxon>Magnoliopsida</taxon>
        <taxon>eudicotyledons</taxon>
        <taxon>Gunneridae</taxon>
        <taxon>Pentapetalae</taxon>
        <taxon>asterids</taxon>
        <taxon>lamiids</taxon>
        <taxon>Lamiales</taxon>
        <taxon>Oleaceae</taxon>
        <taxon>Oleeae</taxon>
        <taxon>Fraxinus</taxon>
    </lineage>
</organism>
<dbReference type="SUPFAM" id="SSF53098">
    <property type="entry name" value="Ribonuclease H-like"/>
    <property type="match status" value="1"/>
</dbReference>
<name>A0AAD2DTL5_9LAMI</name>
<dbReference type="GO" id="GO:0003676">
    <property type="term" value="F:nucleic acid binding"/>
    <property type="evidence" value="ECO:0007669"/>
    <property type="project" value="InterPro"/>
</dbReference>
<protein>
    <recommendedName>
        <fullName evidence="2">RNase H type-1 domain-containing protein</fullName>
    </recommendedName>
</protein>
<feature type="domain" description="RNase H type-1" evidence="2">
    <location>
        <begin position="13"/>
        <end position="96"/>
    </location>
</feature>
<accession>A0AAD2DTL5</accession>
<evidence type="ECO:0000313" key="4">
    <source>
        <dbReference type="Proteomes" id="UP000834106"/>
    </source>
</evidence>
<evidence type="ECO:0000256" key="1">
    <source>
        <dbReference type="SAM" id="MobiDB-lite"/>
    </source>
</evidence>
<dbReference type="InterPro" id="IPR012337">
    <property type="entry name" value="RNaseH-like_sf"/>
</dbReference>
<dbReference type="AlphaFoldDB" id="A0AAD2DTL5"/>
<evidence type="ECO:0000259" key="2">
    <source>
        <dbReference type="Pfam" id="PF13456"/>
    </source>
</evidence>
<dbReference type="InterPro" id="IPR002156">
    <property type="entry name" value="RNaseH_domain"/>
</dbReference>
<proteinExistence type="predicted"/>
<dbReference type="PANTHER" id="PTHR47723">
    <property type="entry name" value="OS05G0353850 PROTEIN"/>
    <property type="match status" value="1"/>
</dbReference>
<dbReference type="Proteomes" id="UP000834106">
    <property type="component" value="Chromosome 6"/>
</dbReference>
<sequence>MAATKREDDVDEAATIEALAILRGLQLCIPFGIPKIVIEIDCLLLVQELQASPASLATAGYIIAEVKQLLSRFQEVQIQHVNRMGNSVAHALARNAWNVADISVWCCVNAIKEITGIMRSIGSVAKKPLCGVVPCPQSPYTHQNAHNSSTFVIQSAQKLQTLPPKSRVKNEMGESRKEGES</sequence>
<dbReference type="Pfam" id="PF13456">
    <property type="entry name" value="RVT_3"/>
    <property type="match status" value="1"/>
</dbReference>
<dbReference type="EMBL" id="OU503041">
    <property type="protein sequence ID" value="CAI9763030.1"/>
    <property type="molecule type" value="Genomic_DNA"/>
</dbReference>
<dbReference type="InterPro" id="IPR036397">
    <property type="entry name" value="RNaseH_sf"/>
</dbReference>
<keyword evidence="4" id="KW-1185">Reference proteome</keyword>
<feature type="compositionally biased region" description="Basic and acidic residues" evidence="1">
    <location>
        <begin position="168"/>
        <end position="181"/>
    </location>
</feature>
<dbReference type="GO" id="GO:0004523">
    <property type="term" value="F:RNA-DNA hybrid ribonuclease activity"/>
    <property type="evidence" value="ECO:0007669"/>
    <property type="project" value="InterPro"/>
</dbReference>
<dbReference type="InterPro" id="IPR053151">
    <property type="entry name" value="RNase_H-like"/>
</dbReference>
<feature type="region of interest" description="Disordered" evidence="1">
    <location>
        <begin position="161"/>
        <end position="181"/>
    </location>
</feature>
<dbReference type="Gene3D" id="3.30.420.10">
    <property type="entry name" value="Ribonuclease H-like superfamily/Ribonuclease H"/>
    <property type="match status" value="1"/>
</dbReference>
<evidence type="ECO:0000313" key="3">
    <source>
        <dbReference type="EMBL" id="CAI9763030.1"/>
    </source>
</evidence>